<dbReference type="PANTHER" id="PTHR13298:SF11">
    <property type="entry name" value="RAPAMYCIN-INSENSITIVE COMPANION OF MTOR"/>
    <property type="match status" value="1"/>
</dbReference>
<evidence type="ECO:0000259" key="2">
    <source>
        <dbReference type="SMART" id="SM01307"/>
    </source>
</evidence>
<dbReference type="GO" id="GO:0038203">
    <property type="term" value="P:TORC2 signaling"/>
    <property type="evidence" value="ECO:0007669"/>
    <property type="project" value="TreeGrafter"/>
</dbReference>
<dbReference type="InterPro" id="IPR028268">
    <property type="entry name" value="Pianissimo_fam"/>
</dbReference>
<dbReference type="InterPro" id="IPR029451">
    <property type="entry name" value="RICTOR_M"/>
</dbReference>
<accession>A0A6B2G4L3</accession>
<evidence type="ECO:0000256" key="1">
    <source>
        <dbReference type="SAM" id="MobiDB-lite"/>
    </source>
</evidence>
<feature type="region of interest" description="Disordered" evidence="1">
    <location>
        <begin position="1"/>
        <end position="27"/>
    </location>
</feature>
<dbReference type="AlphaFoldDB" id="A0A6B2G4L3"/>
<dbReference type="PANTHER" id="PTHR13298">
    <property type="entry name" value="CYTOSOLIC REGULATOR PIANISSIMO"/>
    <property type="match status" value="1"/>
</dbReference>
<sequence length="563" mass="65207">MSLFSTESEISKTELKQPRESKKIDEKNSSCLKEAELEHEINASRVLSSPPDRWSWEKIKNIFLKYPDILVEFESEKPSYKFMLMLKDFFIPNRSNFFSIKKSTSIAKLASTTLFLFFKSLLSPLQGNKGLQWVNEFLLNFSNILSTYNSEENLDANSNSLTTKKPISFSELHSSMEDCVSNEYFTLIGFIQDHKIGQAFIDASLVLNKIYSIIETIQGSSFIKAVIPCMKYTHSLCQNFITVIVHSSNTEAKLFCIKFIKVHCRLHEHKMFMLSCLIKMLYDLDENIRNKAVNAIDEVIDNDKRLCHYILSYNMQYLSLNTIGVQILSRILSNLSTSSPSFHLLQPYFQYLTNEWSNNFIAFYTKSLQLKLQSFFATFKYDPTSDTKNTKTKILKEMYLNTYRLHKFIDTNQISHMFDISKLENKADSEFLKQKLLFIANFASTSKGVKMILRFNANIFENMIQIAYNCPYLSVRWISLIGLNILSKKSEGAKILESLGWKICYQNIYPSPETFIFASNDINSNYNFTTAYLPTEFTFEVSPPSSTDNEQKLKAEYIKIYGI</sequence>
<dbReference type="EMBL" id="GHBR01000080">
    <property type="protein sequence ID" value="NDJ95693.1"/>
    <property type="molecule type" value="Transcribed_RNA"/>
</dbReference>
<name>A0A6B2G4L3_MYXSQ</name>
<organism evidence="4">
    <name type="scientific">Myxobolus squamalis</name>
    <name type="common">Myxosporean</name>
    <dbReference type="NCBI Taxonomy" id="59785"/>
    <lineage>
        <taxon>Eukaryota</taxon>
        <taxon>Metazoa</taxon>
        <taxon>Cnidaria</taxon>
        <taxon>Myxozoa</taxon>
        <taxon>Myxosporea</taxon>
        <taxon>Bivalvulida</taxon>
        <taxon>Platysporina</taxon>
        <taxon>Myxobolidae</taxon>
        <taxon>Myxobolus</taxon>
    </lineage>
</organism>
<feature type="domain" description="Rapamycin-insensitive companion of mTOR" evidence="3">
    <location>
        <begin position="429"/>
        <end position="503"/>
    </location>
</feature>
<dbReference type="GO" id="GO:0031932">
    <property type="term" value="C:TORC2 complex"/>
    <property type="evidence" value="ECO:0007669"/>
    <property type="project" value="InterPro"/>
</dbReference>
<dbReference type="Pfam" id="PF14666">
    <property type="entry name" value="RICTOR_M"/>
    <property type="match status" value="1"/>
</dbReference>
<dbReference type="SUPFAM" id="SSF48371">
    <property type="entry name" value="ARM repeat"/>
    <property type="match status" value="1"/>
</dbReference>
<protein>
    <submittedName>
        <fullName evidence="4">Rapamycin-insensitive companion of mTOR (Trinotate prediction)</fullName>
    </submittedName>
</protein>
<evidence type="ECO:0000259" key="3">
    <source>
        <dbReference type="SMART" id="SM01310"/>
    </source>
</evidence>
<dbReference type="Pfam" id="PF14668">
    <property type="entry name" value="RICTOR_V"/>
    <property type="match status" value="1"/>
</dbReference>
<dbReference type="SMART" id="SM01310">
    <property type="entry name" value="RICTOR_V"/>
    <property type="match status" value="1"/>
</dbReference>
<dbReference type="InterPro" id="IPR029452">
    <property type="entry name" value="RICTOR_V"/>
</dbReference>
<feature type="compositionally biased region" description="Basic and acidic residues" evidence="1">
    <location>
        <begin position="9"/>
        <end position="27"/>
    </location>
</feature>
<feature type="domain" description="Rapamycin-insensitive companion of mTOR middle" evidence="2">
    <location>
        <begin position="32"/>
        <end position="266"/>
    </location>
</feature>
<proteinExistence type="predicted"/>
<dbReference type="InterPro" id="IPR029453">
    <property type="entry name" value="Rictor_IV"/>
</dbReference>
<dbReference type="InterPro" id="IPR016024">
    <property type="entry name" value="ARM-type_fold"/>
</dbReference>
<dbReference type="SMART" id="SM01307">
    <property type="entry name" value="RICTOR_M"/>
    <property type="match status" value="1"/>
</dbReference>
<evidence type="ECO:0000313" key="4">
    <source>
        <dbReference type="EMBL" id="NDJ95693.1"/>
    </source>
</evidence>
<reference evidence="4" key="1">
    <citation type="submission" date="2018-11" db="EMBL/GenBank/DDBJ databases">
        <title>Myxobolus squamalis genome and transcriptome.</title>
        <authorList>
            <person name="Yahalomi D."/>
            <person name="Atkinson S.D."/>
            <person name="Neuhof M."/>
            <person name="Chang E.S."/>
            <person name="Philippe H."/>
            <person name="Cartwright P."/>
            <person name="Bartholomew J.L."/>
            <person name="Huchon D."/>
        </authorList>
    </citation>
    <scope>NUCLEOTIDE SEQUENCE</scope>
    <source>
        <strain evidence="4">71B08</strain>
        <tissue evidence="4">Whole</tissue>
    </source>
</reference>
<dbReference type="Pfam" id="PF14663">
    <property type="entry name" value="RasGEF_N_2"/>
    <property type="match status" value="1"/>
</dbReference>